<dbReference type="SUPFAM" id="SSF52540">
    <property type="entry name" value="P-loop containing nucleoside triphosphate hydrolases"/>
    <property type="match status" value="3"/>
</dbReference>
<dbReference type="OrthoDB" id="2423195at2759"/>
<dbReference type="AlphaFoldDB" id="A0A9N9L0K4"/>
<dbReference type="PRINTS" id="PR00819">
    <property type="entry name" value="CBXCFQXSUPER"/>
</dbReference>
<keyword evidence="3" id="KW-0067">ATP-binding</keyword>
<dbReference type="FunFam" id="1.10.8.60:FF:000160">
    <property type="entry name" value="WGS project CABT00000000 data, contig 2.55"/>
    <property type="match status" value="1"/>
</dbReference>
<dbReference type="GO" id="GO:0016887">
    <property type="term" value="F:ATP hydrolysis activity"/>
    <property type="evidence" value="ECO:0007669"/>
    <property type="project" value="InterPro"/>
</dbReference>
<dbReference type="Gene3D" id="3.40.50.300">
    <property type="entry name" value="P-loop containing nucleotide triphosphate hydrolases"/>
    <property type="match status" value="3"/>
</dbReference>
<dbReference type="PANTHER" id="PTHR43392">
    <property type="entry name" value="AAA-TYPE ATPASE FAMILY PROTEIN / ANKYRIN REPEAT FAMILY PROTEIN"/>
    <property type="match status" value="1"/>
</dbReference>
<dbReference type="GO" id="GO:0005524">
    <property type="term" value="F:ATP binding"/>
    <property type="evidence" value="ECO:0007669"/>
    <property type="project" value="UniProtKB-KW"/>
</dbReference>
<evidence type="ECO:0000313" key="6">
    <source>
        <dbReference type="Proteomes" id="UP000696280"/>
    </source>
</evidence>
<evidence type="ECO:0000256" key="3">
    <source>
        <dbReference type="ARBA" id="ARBA00022840"/>
    </source>
</evidence>
<dbReference type="SMART" id="SM00382">
    <property type="entry name" value="AAA"/>
    <property type="match status" value="3"/>
</dbReference>
<dbReference type="InterPro" id="IPR041627">
    <property type="entry name" value="AAA_lid_6"/>
</dbReference>
<dbReference type="Pfam" id="PF17866">
    <property type="entry name" value="AAA_lid_6"/>
    <property type="match status" value="1"/>
</dbReference>
<dbReference type="InterPro" id="IPR050773">
    <property type="entry name" value="CbxX/CfxQ_RuBisCO_ESX"/>
</dbReference>
<sequence length="938" mass="105519">MTSNTGYNMGDNKDRARAYMPGSWERGSATLENITADTYDSCFDVAPISMHELPFYGVHMNELKESEAPMNHDDKSREKKTPAPSEADKILDKLMSCVGLDNVVAFFKRIKAQVETARRLGKDIPRDDLHAVFRGNPGTGKTCVAVLYADFLQALDIPPEKATSKKPRVFCETDTIQWHRVMSVEGTAAELEKNRGIFFIDNAHQILDSELSCHENLMHLLSEMENQQGDWVFIFAGHNKGLEKLFGYTPIVRHLIPNDVELDDYTDTQLHSMLKIYLRESFGEDVIVEGGILGRYTRILIRRLSKNRNSKDFGNAREVISAVRTICNRHTERITRRREMGKKSNDLWIAREDILGPEPDDVLSKSAAWKELEGMVGLEDVIASIKSLIVLAKVNRQRELQEKEPLAVTLNRLFLGGPGTGKTTVGKLYGEVLADLGLLSSSEVIMRNASDFLGQHIGESEHNTNCILDASKGKVLLIDEAYMLFTGTRNESDGADSYRLGVIDTIVARVQNIPGEDRCVILMGYTEPMMDMLRNGNPGLARRFPLEDAFHFPDFTIEQLGEILDLKCQKSDVKLSPLAREVAMQKLRLARERPNFGNGGEVENMLSRAKLSKQKRVTTNFSSNDLDFDSRNPLEPQDFDVNYQRLLSKGSDCREIFNNWVGQEEIIARFEQYQKMVEGMRMKNIDPRQHIPFAYVFKGPPGTGKTTTARKIGHIFYQMGFLSEPTVLECTATELIGKYLGQTGPKVIELLEKALGKVLFIDEAYRLTPTELHGSYQKEALSELVDSMTKIRYAGKLVIVLAGYEEEMNALLRSNQGLASRFATEIIFRPLTAEESLKLLQQSVGECGITIHTRKNGGIKLVDPVFVDPIVRNLFLALAATQSWANGRDIETLGKTLIGDTFSQFAEDPDNASMTVSYPKLVSTMQAMLELRRRRQGR</sequence>
<proteinExistence type="inferred from homology"/>
<evidence type="ECO:0000313" key="5">
    <source>
        <dbReference type="EMBL" id="CAG8956431.1"/>
    </source>
</evidence>
<dbReference type="InterPro" id="IPR027417">
    <property type="entry name" value="P-loop_NTPase"/>
</dbReference>
<protein>
    <recommendedName>
        <fullName evidence="4">AAA+ ATPase domain-containing protein</fullName>
    </recommendedName>
</protein>
<reference evidence="5" key="1">
    <citation type="submission" date="2021-07" db="EMBL/GenBank/DDBJ databases">
        <authorList>
            <person name="Durling M."/>
        </authorList>
    </citation>
    <scope>NUCLEOTIDE SEQUENCE</scope>
</reference>
<dbReference type="PANTHER" id="PTHR43392:SF2">
    <property type="entry name" value="AAA-TYPE ATPASE FAMILY PROTEIN _ ANKYRIN REPEAT FAMILY PROTEIN"/>
    <property type="match status" value="1"/>
</dbReference>
<evidence type="ECO:0000259" key="4">
    <source>
        <dbReference type="SMART" id="SM00382"/>
    </source>
</evidence>
<dbReference type="InterPro" id="IPR003959">
    <property type="entry name" value="ATPase_AAA_core"/>
</dbReference>
<comment type="similarity">
    <text evidence="1">Belongs to the CbxX/CfxQ family.</text>
</comment>
<dbReference type="InterPro" id="IPR003593">
    <property type="entry name" value="AAA+_ATPase"/>
</dbReference>
<organism evidence="5 6">
    <name type="scientific">Hymenoscyphus fraxineus</name>
    <dbReference type="NCBI Taxonomy" id="746836"/>
    <lineage>
        <taxon>Eukaryota</taxon>
        <taxon>Fungi</taxon>
        <taxon>Dikarya</taxon>
        <taxon>Ascomycota</taxon>
        <taxon>Pezizomycotina</taxon>
        <taxon>Leotiomycetes</taxon>
        <taxon>Helotiales</taxon>
        <taxon>Helotiaceae</taxon>
        <taxon>Hymenoscyphus</taxon>
    </lineage>
</organism>
<keyword evidence="6" id="KW-1185">Reference proteome</keyword>
<keyword evidence="2" id="KW-0547">Nucleotide-binding</keyword>
<dbReference type="Pfam" id="PF00004">
    <property type="entry name" value="AAA"/>
    <property type="match status" value="3"/>
</dbReference>
<name>A0A9N9L0K4_9HELO</name>
<dbReference type="Proteomes" id="UP000696280">
    <property type="component" value="Unassembled WGS sequence"/>
</dbReference>
<evidence type="ECO:0000256" key="2">
    <source>
        <dbReference type="ARBA" id="ARBA00022741"/>
    </source>
</evidence>
<feature type="domain" description="AAA+ ATPase" evidence="4">
    <location>
        <begin position="691"/>
        <end position="832"/>
    </location>
</feature>
<comment type="caution">
    <text evidence="5">The sequence shown here is derived from an EMBL/GenBank/DDBJ whole genome shotgun (WGS) entry which is preliminary data.</text>
</comment>
<dbReference type="EMBL" id="CAJVRL010000070">
    <property type="protein sequence ID" value="CAG8956431.1"/>
    <property type="molecule type" value="Genomic_DNA"/>
</dbReference>
<dbReference type="FunFam" id="3.40.50.300:FF:000216">
    <property type="entry name" value="Type VII secretion ATPase EccA"/>
    <property type="match status" value="2"/>
</dbReference>
<dbReference type="CDD" id="cd00009">
    <property type="entry name" value="AAA"/>
    <property type="match status" value="2"/>
</dbReference>
<dbReference type="InterPro" id="IPR000641">
    <property type="entry name" value="CbxX/CfxQ"/>
</dbReference>
<accession>A0A9N9L0K4</accession>
<evidence type="ECO:0000256" key="1">
    <source>
        <dbReference type="ARBA" id="ARBA00010378"/>
    </source>
</evidence>
<feature type="domain" description="AAA+ ATPase" evidence="4">
    <location>
        <begin position="408"/>
        <end position="556"/>
    </location>
</feature>
<gene>
    <name evidence="5" type="ORF">HYFRA_00003815</name>
</gene>
<dbReference type="Gene3D" id="1.10.8.60">
    <property type="match status" value="2"/>
</dbReference>
<feature type="domain" description="AAA+ ATPase" evidence="4">
    <location>
        <begin position="127"/>
        <end position="262"/>
    </location>
</feature>